<reference evidence="1" key="2">
    <citation type="submission" date="2019-06" db="EMBL/GenBank/DDBJ databases">
        <title>Genomics analysis of Aphanomyces spp. identifies a new class of oomycete effector associated with host adaptation.</title>
        <authorList>
            <person name="Gaulin E."/>
        </authorList>
    </citation>
    <scope>NUCLEOTIDE SEQUENCE</scope>
    <source>
        <strain evidence="1">CBS 578.67</strain>
    </source>
</reference>
<name>A0A485KMG8_9STRA</name>
<dbReference type="Proteomes" id="UP000332933">
    <property type="component" value="Unassembled WGS sequence"/>
</dbReference>
<sequence length="510" mass="55890">MADDGQSKPRLRVLFLDIDGVVNTVHCAGGCITPQLNATLVHRVTRLLELSQAKLVLSTTWRLHPAQMRTLLHALHLADVPFHCILGTTGSPYSSLEPVSPAYSRAAEVLAAVARYAETFDIVAWVAMDDLDLSVHPAMSPRHFVHVSPDKGFTLDDMRRALSSLGENEPSMDTALPPFWIVLEATSVSVVRATDKSLVATRDHATHAVDEDSDSVWARLHQWVHATTAGQPFLVVTTQPQSIQSSPLPPHAMLLLHDAVARPSTWLDRDPSSMLRPLPRRRLQHFDRFVVLQGFPSAESSPQVHATIVNAVTAECECTMSWPTPSTATMALLRHLDDWLCDTVAGLSWLMVGASVAHWVDACAQAGLPCPAYFYTWHAGDIAGDTTSSLAAALNQGHLVVPTGRAPVEVDWPLVCRQSHFNFADILDVRPSDDVVHAIVDMLPLLRAAPFPIRGGLVLRLAALRDWSARQILAEYIGRGDIPNDHALEVVMSMVDMLTDVSSEVDDLLW</sequence>
<protein>
    <submittedName>
        <fullName evidence="2">Aste57867_9199 protein</fullName>
    </submittedName>
</protein>
<gene>
    <name evidence="2" type="primary">Aste57867_9199</name>
    <name evidence="1" type="ORF">As57867_009163</name>
    <name evidence="2" type="ORF">ASTE57867_9199</name>
</gene>
<keyword evidence="3" id="KW-1185">Reference proteome</keyword>
<organism evidence="2 3">
    <name type="scientific">Aphanomyces stellatus</name>
    <dbReference type="NCBI Taxonomy" id="120398"/>
    <lineage>
        <taxon>Eukaryota</taxon>
        <taxon>Sar</taxon>
        <taxon>Stramenopiles</taxon>
        <taxon>Oomycota</taxon>
        <taxon>Saprolegniomycetes</taxon>
        <taxon>Saprolegniales</taxon>
        <taxon>Verrucalvaceae</taxon>
        <taxon>Aphanomyces</taxon>
    </lineage>
</organism>
<dbReference type="EMBL" id="CAADRA010005152">
    <property type="protein sequence ID" value="VFT86082.1"/>
    <property type="molecule type" value="Genomic_DNA"/>
</dbReference>
<evidence type="ECO:0000313" key="1">
    <source>
        <dbReference type="EMBL" id="KAF0700244.1"/>
    </source>
</evidence>
<accession>A0A485KMG8</accession>
<dbReference type="EMBL" id="VJMH01005131">
    <property type="protein sequence ID" value="KAF0700244.1"/>
    <property type="molecule type" value="Genomic_DNA"/>
</dbReference>
<evidence type="ECO:0000313" key="3">
    <source>
        <dbReference type="Proteomes" id="UP000332933"/>
    </source>
</evidence>
<reference evidence="2 3" key="1">
    <citation type="submission" date="2019-03" db="EMBL/GenBank/DDBJ databases">
        <authorList>
            <person name="Gaulin E."/>
            <person name="Dumas B."/>
        </authorList>
    </citation>
    <scope>NUCLEOTIDE SEQUENCE [LARGE SCALE GENOMIC DNA]</scope>
    <source>
        <strain evidence="2">CBS 568.67</strain>
    </source>
</reference>
<dbReference type="AlphaFoldDB" id="A0A485KMG8"/>
<dbReference type="OrthoDB" id="78230at2759"/>
<evidence type="ECO:0000313" key="2">
    <source>
        <dbReference type="EMBL" id="VFT86082.1"/>
    </source>
</evidence>
<proteinExistence type="predicted"/>
<dbReference type="Pfam" id="PF18143">
    <property type="entry name" value="HAD_SAK_2"/>
    <property type="match status" value="1"/>
</dbReference>